<dbReference type="GO" id="GO:0008483">
    <property type="term" value="F:transaminase activity"/>
    <property type="evidence" value="ECO:0007669"/>
    <property type="project" value="UniProtKB-KW"/>
</dbReference>
<keyword evidence="2" id="KW-1185">Reference proteome</keyword>
<dbReference type="SUPFAM" id="SSF56752">
    <property type="entry name" value="D-aminoacid aminotransferase-like PLP-dependent enzymes"/>
    <property type="match status" value="1"/>
</dbReference>
<protein>
    <submittedName>
        <fullName evidence="1">Branched-subunit amino acid aminotransferase/4-amino-4-deoxychorismate lyase</fullName>
    </submittedName>
</protein>
<accession>A0A7W8EFH0</accession>
<gene>
    <name evidence="1" type="ORF">HNR40_002896</name>
</gene>
<dbReference type="Gene3D" id="3.20.10.10">
    <property type="entry name" value="D-amino Acid Aminotransferase, subunit A, domain 2"/>
    <property type="match status" value="1"/>
</dbReference>
<dbReference type="AlphaFoldDB" id="A0A7W8EFH0"/>
<evidence type="ECO:0000313" key="1">
    <source>
        <dbReference type="EMBL" id="MBB5077423.1"/>
    </source>
</evidence>
<keyword evidence="1" id="KW-0808">Transferase</keyword>
<proteinExistence type="predicted"/>
<sequence length="279" mass="30877">MLTVRADERLAWDPDSGLVSAADRPPGEPAVVDSWLVADERVRDLPLHEERFVRASTELVPGLRAAAVHDFLDAVRRSLPGHGRWFPRVEAYAGAGPRLALWPRPAPEPGDAEVTLWVPPAADPRRRPTVKGPDLRVLAELRDRARARGADDALLYDRHGTALESAHSALVWWRGGTLCVPDRALPVLPSVTRIHLERLAACWRCPVRRERVSVAELMELETWSVNALHGLRPVRAWVDAAGRTRAAARTSARAAEWRQAVSHRAVLPVLPAREQPCAP</sequence>
<name>A0A7W8EFH0_9ACTN</name>
<dbReference type="Pfam" id="PF01063">
    <property type="entry name" value="Aminotran_4"/>
    <property type="match status" value="1"/>
</dbReference>
<dbReference type="EMBL" id="JACHIN010000003">
    <property type="protein sequence ID" value="MBB5077423.1"/>
    <property type="molecule type" value="Genomic_DNA"/>
</dbReference>
<dbReference type="InterPro" id="IPR043132">
    <property type="entry name" value="BCAT-like_C"/>
</dbReference>
<dbReference type="InterPro" id="IPR001544">
    <property type="entry name" value="Aminotrans_IV"/>
</dbReference>
<keyword evidence="1" id="KW-0032">Aminotransferase</keyword>
<evidence type="ECO:0000313" key="2">
    <source>
        <dbReference type="Proteomes" id="UP000568380"/>
    </source>
</evidence>
<reference evidence="1 2" key="1">
    <citation type="submission" date="2020-08" db="EMBL/GenBank/DDBJ databases">
        <title>Genomic Encyclopedia of Type Strains, Phase IV (KMG-IV): sequencing the most valuable type-strain genomes for metagenomic binning, comparative biology and taxonomic classification.</title>
        <authorList>
            <person name="Goeker M."/>
        </authorList>
    </citation>
    <scope>NUCLEOTIDE SEQUENCE [LARGE SCALE GENOMIC DNA]</scope>
    <source>
        <strain evidence="1 2">DSM 45385</strain>
    </source>
</reference>
<dbReference type="GO" id="GO:0016829">
    <property type="term" value="F:lyase activity"/>
    <property type="evidence" value="ECO:0007669"/>
    <property type="project" value="UniProtKB-KW"/>
</dbReference>
<comment type="caution">
    <text evidence="1">The sequence shown here is derived from an EMBL/GenBank/DDBJ whole genome shotgun (WGS) entry which is preliminary data.</text>
</comment>
<dbReference type="RefSeq" id="WP_184961222.1">
    <property type="nucleotide sequence ID" value="NZ_JACHIN010000003.1"/>
</dbReference>
<dbReference type="Proteomes" id="UP000568380">
    <property type="component" value="Unassembled WGS sequence"/>
</dbReference>
<organism evidence="1 2">
    <name type="scientific">Nonomuraea endophytica</name>
    <dbReference type="NCBI Taxonomy" id="714136"/>
    <lineage>
        <taxon>Bacteria</taxon>
        <taxon>Bacillati</taxon>
        <taxon>Actinomycetota</taxon>
        <taxon>Actinomycetes</taxon>
        <taxon>Streptosporangiales</taxon>
        <taxon>Streptosporangiaceae</taxon>
        <taxon>Nonomuraea</taxon>
    </lineage>
</organism>
<keyword evidence="1" id="KW-0456">Lyase</keyword>
<dbReference type="InterPro" id="IPR036038">
    <property type="entry name" value="Aminotransferase-like"/>
</dbReference>